<sequence>MPKNCSWSACVEGCQCNAGFVLSGIDCVPLEQCGCFYKGQYYLKGETFFQKGENCQKMYQCNGPPYAVIAVESLCGPGQFCGTQKGVYGCHPLLDGICQVSGFSHYVTFDGWHYSFQGTSTYVLTELCGVSKPLPAFKVELKNEKQSSSPLSAASEVFVLVNHTQIHLQSGHRGRVKIDGVVTILPVHLKNKGIVIYQHGFYTVLKTDFGLTVSYDLAHSVFVTLSPQYQGQVCGLCGNFNGVADDDSETRNGSTVKHALDAALDWRSTDIPHGASSAIFGRRGSLVQSISLCWIIQNPDGPFASCHLQVDPEPYLTRCIFDLHISAGDNNVMCWSIQTYAAACQRANVTLRPWRTEFFCAADCPANSHYELCKPPCQDLCLSSTFKHLCGPLCSEGCACDDGYLWNGDKCVQPEQCGCKHNGLYYNVGEEVILTDTCSRKCSCKQPGHPMECWDHTCGPLERCRTIDSIQGCHPVKYSTMWAFGYLHYITFDGVAFDYRGVCRYTLTRYCGPPSQLPAFTIHVTNEHMGSIAASWTRRIELDVYGEHIAVAGGQEGKVNGLLANLPLTLASGKINAYFRGSSIIIQTDFGLSVSYDWSYYVSVSVPETYSESLCGLGGDFNGNHHDDFRTPNGSLAQDALAFGDSWKDANSPFHCTVVGLPSSCTETEAAQFRSQGRCGMISDQNGPFKECHDLADPQMHMETCVKDLCATQGSHKTLCMALQSYAWQCQVQGIIIQPWRKIVGCELTCPSNSNYVLCGTAPPASCSQPPVPRSFSPACLEECQCEPGSVLSGTTCVLREQCGCSYNGRYYLKGETFFQEGENCHKIYRCDESVHAVGGAESLCGPGQFCGSQNGVYGCHLLSDGTCRVSGFLSYITFDGRHYGFHGASTTVVVELCGAPESLPSFRVEVKTENVAGNPLPVISEVLAIEVSVVRTNLLLSFPFIQIDGVALNLPVQIQALGTAIYQHGFYTTLKADFGLTVIYDLDHGLLVTLPPQYRGQTCGLCGNFNGAVGDDFPLKNSSTTKNTLHFGDLDGSRASNPMFDLIWSKSMCWIIQNPDGLFASCHSQVDPEPYLTDCIFYFHLSVGDNTTLCRSIQTYVMACQRANVTISPWRTETFCGFDCPANSHYKLCGPPCQDVCFSAWIKPHCLPMCIEGCFCDRGYLRSGDRCIPEEQCGCVHKGLHYKRVWLPGCRERCICDGPSDFRCVPASCNLGQKCAVKDGKLGCHTRWGTCTVTGDPHYFTFDGAVAHFQGTCAYEISRTCHPSPPFFYRVVAENRNQGNPQVSFVIWYREQQLPNERVQLPHSLGALGAISKVKNIVTIKTVAGVEIQYNGRHTLFIHAGPEYQGKLCGMCGNFNGIRRDDKVLPDGNRAQNDLQFGNPCKDPQEYEEVCGVLVNKSGPFAECHWHVDPSPFYLSCLYDLCHYGVANGMLCVALSAYEERCLLNGVHVSGWRAAARCREFQFHQLPVHLGGNWGRCRYYFQTPGDWEEGHCQSKKGKSALCVCLRCSGPHKVLSLHYFQINTTHAIYFNAVEGRVENTYGGVISRDRFLFLRFSCAYPLNINLSMTSAIHPIQDIINTTLTSGQGSYQTTMTLYQDPQYSRPFTQSPILLTVNHRAYVGISISGADATHFVLTLSSCWATPDKDASSSIRWDIITNQCPNPRDGTVVVEKDAVSLTGHFSFNVFAFIPDLEEVYLHCRIRLCSFLTNCDKPGPAIAGRKPPSGIVSAGPFLRYDDSLDQGKTLSSRHKGSGTWALPGIACSQKQR</sequence>
<evidence type="ECO:0008006" key="12">
    <source>
        <dbReference type="Google" id="ProtNLM"/>
    </source>
</evidence>
<dbReference type="Gene3D" id="2.60.40.4100">
    <property type="entry name" value="Zona pellucida, ZP-C domain"/>
    <property type="match status" value="1"/>
</dbReference>
<reference evidence="10 11" key="1">
    <citation type="journal article" date="2019" name="Proc. Natl. Acad. Sci. U.S.A.">
        <title>Regulatory changes in pterin and carotenoid genes underlie balanced color polymorphisms in the wall lizard.</title>
        <authorList>
            <person name="Andrade P."/>
            <person name="Pinho C."/>
            <person name="Perez I de Lanuza G."/>
            <person name="Afonso S."/>
            <person name="Brejcha J."/>
            <person name="Rubin C.J."/>
            <person name="Wallerman O."/>
            <person name="Pereira P."/>
            <person name="Sabatino S.J."/>
            <person name="Bellati A."/>
            <person name="Pellitteri-Rosa D."/>
            <person name="Bosakova Z."/>
            <person name="Bunikis I."/>
            <person name="Carretero M.A."/>
            <person name="Feiner N."/>
            <person name="Marsik P."/>
            <person name="Pauperio F."/>
            <person name="Salvi D."/>
            <person name="Soler L."/>
            <person name="While G.M."/>
            <person name="Uller T."/>
            <person name="Font E."/>
            <person name="Andersson L."/>
            <person name="Carneiro M."/>
        </authorList>
    </citation>
    <scope>NUCLEOTIDE SEQUENCE</scope>
</reference>
<evidence type="ECO:0000259" key="8">
    <source>
        <dbReference type="PROSITE" id="PS51034"/>
    </source>
</evidence>
<dbReference type="SUPFAM" id="SSF57567">
    <property type="entry name" value="Serine protease inhibitors"/>
    <property type="match status" value="3"/>
</dbReference>
<keyword evidence="4" id="KW-0732">Signal</keyword>
<dbReference type="InterPro" id="IPR055355">
    <property type="entry name" value="ZP-C"/>
</dbReference>
<dbReference type="PROSITE" id="PS51233">
    <property type="entry name" value="VWFD"/>
    <property type="match status" value="4"/>
</dbReference>
<evidence type="ECO:0000256" key="6">
    <source>
        <dbReference type="ARBA" id="ARBA00023157"/>
    </source>
</evidence>
<dbReference type="PANTHER" id="PTHR46160">
    <property type="entry name" value="ALPHA-TECTORIN-RELATED"/>
    <property type="match status" value="1"/>
</dbReference>
<accession>A0A670JFV5</accession>
<feature type="domain" description="VWFD" evidence="9">
    <location>
        <begin position="479"/>
        <end position="657"/>
    </location>
</feature>
<evidence type="ECO:0000256" key="2">
    <source>
        <dbReference type="ARBA" id="ARBA00004613"/>
    </source>
</evidence>
<dbReference type="OMA" id="VSYHDSA"/>
<dbReference type="PANTHER" id="PTHR46160:SF9">
    <property type="entry name" value="PROTEIN PRY2-RELATED"/>
    <property type="match status" value="1"/>
</dbReference>
<feature type="domain" description="VWFD" evidence="9">
    <location>
        <begin position="866"/>
        <end position="1055"/>
    </location>
</feature>
<dbReference type="SMART" id="SM00832">
    <property type="entry name" value="C8"/>
    <property type="match status" value="4"/>
</dbReference>
<keyword evidence="5" id="KW-0472">Membrane</keyword>
<evidence type="ECO:0000313" key="10">
    <source>
        <dbReference type="Ensembl" id="ENSPMRP00000022489.1"/>
    </source>
</evidence>
<evidence type="ECO:0000256" key="5">
    <source>
        <dbReference type="ARBA" id="ARBA00023136"/>
    </source>
</evidence>
<evidence type="ECO:0000256" key="1">
    <source>
        <dbReference type="ARBA" id="ARBA00004370"/>
    </source>
</evidence>
<dbReference type="InterPro" id="IPR052749">
    <property type="entry name" value="Alpha-tectorin"/>
</dbReference>
<dbReference type="FunFam" id="2.10.25.10:FF:000055">
    <property type="entry name" value="alpha-tectorin isoform X1"/>
    <property type="match status" value="2"/>
</dbReference>
<dbReference type="InterPro" id="IPR014853">
    <property type="entry name" value="VWF/SSPO/ZAN-like_Cys-rich_dom"/>
</dbReference>
<dbReference type="InterPro" id="IPR001846">
    <property type="entry name" value="VWF_type-D"/>
</dbReference>
<comment type="subcellular location">
    <subcellularLocation>
        <location evidence="1">Membrane</location>
    </subcellularLocation>
    <subcellularLocation>
        <location evidence="2">Secreted</location>
    </subcellularLocation>
</comment>
<dbReference type="PROSITE" id="PS00682">
    <property type="entry name" value="ZP_1"/>
    <property type="match status" value="1"/>
</dbReference>
<dbReference type="Pfam" id="PF08742">
    <property type="entry name" value="C8"/>
    <property type="match status" value="4"/>
</dbReference>
<evidence type="ECO:0000256" key="3">
    <source>
        <dbReference type="ARBA" id="ARBA00022525"/>
    </source>
</evidence>
<name>A0A670JFV5_PODMU</name>
<dbReference type="InterPro" id="IPR025615">
    <property type="entry name" value="TILa_dom"/>
</dbReference>
<feature type="domain" description="VWFD" evidence="9">
    <location>
        <begin position="1234"/>
        <end position="1397"/>
    </location>
</feature>
<keyword evidence="3" id="KW-0964">Secreted</keyword>
<evidence type="ECO:0000256" key="7">
    <source>
        <dbReference type="ARBA" id="ARBA00023180"/>
    </source>
</evidence>
<dbReference type="Gene3D" id="2.10.25.10">
    <property type="entry name" value="Laminin"/>
    <property type="match status" value="3"/>
</dbReference>
<evidence type="ECO:0000256" key="4">
    <source>
        <dbReference type="ARBA" id="ARBA00022729"/>
    </source>
</evidence>
<proteinExistence type="predicted"/>
<dbReference type="PROSITE" id="PS51034">
    <property type="entry name" value="ZP_2"/>
    <property type="match status" value="1"/>
</dbReference>
<dbReference type="Pfam" id="PF00100">
    <property type="entry name" value="Zona_pellucida"/>
    <property type="match status" value="1"/>
</dbReference>
<reference evidence="10" key="2">
    <citation type="submission" date="2025-08" db="UniProtKB">
        <authorList>
            <consortium name="Ensembl"/>
        </authorList>
    </citation>
    <scope>IDENTIFICATION</scope>
</reference>
<dbReference type="InterPro" id="IPR017977">
    <property type="entry name" value="ZP_dom_CS"/>
</dbReference>
<dbReference type="GO" id="GO:0005576">
    <property type="term" value="C:extracellular region"/>
    <property type="evidence" value="ECO:0007669"/>
    <property type="project" value="UniProtKB-SubCell"/>
</dbReference>
<dbReference type="CDD" id="cd19941">
    <property type="entry name" value="TIL"/>
    <property type="match status" value="4"/>
</dbReference>
<dbReference type="Ensembl" id="ENSPMRT00000023893.1">
    <property type="protein sequence ID" value="ENSPMRP00000022489.1"/>
    <property type="gene ID" value="ENSPMRG00000014606.1"/>
</dbReference>
<dbReference type="SMART" id="SM00216">
    <property type="entry name" value="VWD"/>
    <property type="match status" value="4"/>
</dbReference>
<keyword evidence="7" id="KW-0325">Glycoprotein</keyword>
<dbReference type="Pfam" id="PF12714">
    <property type="entry name" value="TILa"/>
    <property type="match status" value="1"/>
</dbReference>
<organism evidence="10 11">
    <name type="scientific">Podarcis muralis</name>
    <name type="common">Wall lizard</name>
    <name type="synonym">Lacerta muralis</name>
    <dbReference type="NCBI Taxonomy" id="64176"/>
    <lineage>
        <taxon>Eukaryota</taxon>
        <taxon>Metazoa</taxon>
        <taxon>Chordata</taxon>
        <taxon>Craniata</taxon>
        <taxon>Vertebrata</taxon>
        <taxon>Euteleostomi</taxon>
        <taxon>Lepidosauria</taxon>
        <taxon>Squamata</taxon>
        <taxon>Bifurcata</taxon>
        <taxon>Unidentata</taxon>
        <taxon>Episquamata</taxon>
        <taxon>Laterata</taxon>
        <taxon>Lacertibaenia</taxon>
        <taxon>Lacertidae</taxon>
        <taxon>Podarcis</taxon>
    </lineage>
</organism>
<dbReference type="InterPro" id="IPR002919">
    <property type="entry name" value="TIL_dom"/>
</dbReference>
<feature type="domain" description="VWFD" evidence="9">
    <location>
        <begin position="96"/>
        <end position="277"/>
    </location>
</feature>
<dbReference type="InterPro" id="IPR001507">
    <property type="entry name" value="ZP_dom"/>
</dbReference>
<evidence type="ECO:0000313" key="11">
    <source>
        <dbReference type="Proteomes" id="UP000472272"/>
    </source>
</evidence>
<dbReference type="GO" id="GO:0016020">
    <property type="term" value="C:membrane"/>
    <property type="evidence" value="ECO:0007669"/>
    <property type="project" value="UniProtKB-SubCell"/>
</dbReference>
<protein>
    <recommendedName>
        <fullName evidence="12">Tectorin alpha</fullName>
    </recommendedName>
</protein>
<keyword evidence="11" id="KW-1185">Reference proteome</keyword>
<feature type="domain" description="ZP" evidence="8">
    <location>
        <begin position="1446"/>
        <end position="1728"/>
    </location>
</feature>
<dbReference type="InterPro" id="IPR036084">
    <property type="entry name" value="Ser_inhib-like_sf"/>
</dbReference>
<dbReference type="GeneTree" id="ENSGT00950000183155"/>
<evidence type="ECO:0000259" key="9">
    <source>
        <dbReference type="PROSITE" id="PS51233"/>
    </source>
</evidence>
<keyword evidence="6" id="KW-1015">Disulfide bond</keyword>
<dbReference type="SMART" id="SM00241">
    <property type="entry name" value="ZP"/>
    <property type="match status" value="1"/>
</dbReference>
<dbReference type="Pfam" id="PF01826">
    <property type="entry name" value="TIL"/>
    <property type="match status" value="3"/>
</dbReference>
<dbReference type="InterPro" id="IPR042235">
    <property type="entry name" value="ZP-C_dom"/>
</dbReference>
<reference evidence="10" key="3">
    <citation type="submission" date="2025-09" db="UniProtKB">
        <authorList>
            <consortium name="Ensembl"/>
        </authorList>
    </citation>
    <scope>IDENTIFICATION</scope>
</reference>
<dbReference type="Pfam" id="PF00094">
    <property type="entry name" value="VWD"/>
    <property type="match status" value="4"/>
</dbReference>
<dbReference type="Proteomes" id="UP000472272">
    <property type="component" value="Chromosome 8"/>
</dbReference>